<name>I0HBB7_ACTM4</name>
<evidence type="ECO:0000313" key="3">
    <source>
        <dbReference type="Proteomes" id="UP000007882"/>
    </source>
</evidence>
<keyword evidence="1" id="KW-0812">Transmembrane</keyword>
<dbReference type="KEGG" id="ams:AMIS_50840"/>
<dbReference type="EMBL" id="AP012319">
    <property type="protein sequence ID" value="BAL90304.1"/>
    <property type="molecule type" value="Genomic_DNA"/>
</dbReference>
<feature type="transmembrane region" description="Helical" evidence="1">
    <location>
        <begin position="165"/>
        <end position="186"/>
    </location>
</feature>
<keyword evidence="3" id="KW-1185">Reference proteome</keyword>
<reference evidence="2 3" key="1">
    <citation type="submission" date="2012-02" db="EMBL/GenBank/DDBJ databases">
        <title>Complete genome sequence of Actinoplanes missouriensis 431 (= NBRC 102363).</title>
        <authorList>
            <person name="Ohnishi Y."/>
            <person name="Ishikawa J."/>
            <person name="Sekine M."/>
            <person name="Hosoyama A."/>
            <person name="Harada T."/>
            <person name="Narita H."/>
            <person name="Hata T."/>
            <person name="Konno Y."/>
            <person name="Tutikane K."/>
            <person name="Fujita N."/>
            <person name="Horinouchi S."/>
            <person name="Hayakawa M."/>
        </authorList>
    </citation>
    <scope>NUCLEOTIDE SEQUENCE [LARGE SCALE GENOMIC DNA]</scope>
    <source>
        <strain evidence="3">ATCC 14538 / DSM 43046 / CBS 188.64 / JCM 3121 / NBRC 102363 / NCIMB 12654 / NRRL B-3342 / UNCC 431</strain>
    </source>
</reference>
<gene>
    <name evidence="2" type="ordered locus">AMIS_50840</name>
</gene>
<dbReference type="PATRIC" id="fig|512565.3.peg.5079"/>
<accession>I0HBB7</accession>
<proteinExistence type="predicted"/>
<feature type="transmembrane region" description="Helical" evidence="1">
    <location>
        <begin position="103"/>
        <end position="126"/>
    </location>
</feature>
<evidence type="ECO:0000256" key="1">
    <source>
        <dbReference type="SAM" id="Phobius"/>
    </source>
</evidence>
<protein>
    <submittedName>
        <fullName evidence="2">Uncharacterized protein</fullName>
    </submittedName>
</protein>
<feature type="transmembrane region" description="Helical" evidence="1">
    <location>
        <begin position="138"/>
        <end position="159"/>
    </location>
</feature>
<dbReference type="RefSeq" id="WP_014445192.1">
    <property type="nucleotide sequence ID" value="NC_017093.1"/>
</dbReference>
<dbReference type="Proteomes" id="UP000007882">
    <property type="component" value="Chromosome"/>
</dbReference>
<dbReference type="AlphaFoldDB" id="I0HBB7"/>
<organism evidence="2 3">
    <name type="scientific">Actinoplanes missouriensis (strain ATCC 14538 / DSM 43046 / CBS 188.64 / JCM 3121 / NBRC 102363 / NCIMB 12654 / NRRL B-3342 / UNCC 431)</name>
    <dbReference type="NCBI Taxonomy" id="512565"/>
    <lineage>
        <taxon>Bacteria</taxon>
        <taxon>Bacillati</taxon>
        <taxon>Actinomycetota</taxon>
        <taxon>Actinomycetes</taxon>
        <taxon>Micromonosporales</taxon>
        <taxon>Micromonosporaceae</taxon>
        <taxon>Actinoplanes</taxon>
    </lineage>
</organism>
<dbReference type="OrthoDB" id="3294573at2"/>
<dbReference type="HOGENOM" id="CLU_1197737_0_0_11"/>
<sequence length="192" mass="19186">MTAAPLAHADTLVLDYLAALWAASDDLSPEARDELMSTVTGYIALRRDLADDPSRVISRLGPPEQLADAVRRGGMATHLRLPTPVPAPPAPAPAGGSGADHTAVALLIAGSFVLPVLAPGAGMLIATGSPSWTPMQKAAAWILTTGSAAGALLTALVLAGASSGLALLILYLGACAGSVTAGLALLTGLKRP</sequence>
<evidence type="ECO:0000313" key="2">
    <source>
        <dbReference type="EMBL" id="BAL90304.1"/>
    </source>
</evidence>
<keyword evidence="1" id="KW-1133">Transmembrane helix</keyword>
<keyword evidence="1" id="KW-0472">Membrane</keyword>
<dbReference type="Pfam" id="PF22564">
    <property type="entry name" value="HAAS"/>
    <property type="match status" value="1"/>
</dbReference>